<comment type="caution">
    <text evidence="2">The sequence shown here is derived from an EMBL/GenBank/DDBJ whole genome shotgun (WGS) entry which is preliminary data.</text>
</comment>
<reference evidence="2 3" key="1">
    <citation type="submission" date="2018-04" db="EMBL/GenBank/DDBJ databases">
        <title>Draft Genome Sequence of Phosphate-Solubilizing Chryseobacterium sp. ISE14 that is a Biocontrol and Plant Growth-Promoting Rhizobacterium Isolated from Cucumber.</title>
        <authorList>
            <person name="Jeong J.-J."/>
            <person name="Sang M.K."/>
            <person name="Choi I.-G."/>
            <person name="Kim K.D."/>
        </authorList>
    </citation>
    <scope>NUCLEOTIDE SEQUENCE [LARGE SCALE GENOMIC DNA]</scope>
    <source>
        <strain evidence="2 3">ISE14</strain>
    </source>
</reference>
<accession>A0A316XEY8</accession>
<organism evidence="2 3">
    <name type="scientific">Chryseobacterium phosphatilyticum</name>
    <dbReference type="NCBI Taxonomy" id="475075"/>
    <lineage>
        <taxon>Bacteria</taxon>
        <taxon>Pseudomonadati</taxon>
        <taxon>Bacteroidota</taxon>
        <taxon>Flavobacteriia</taxon>
        <taxon>Flavobacteriales</taxon>
        <taxon>Weeksellaceae</taxon>
        <taxon>Chryseobacterium group</taxon>
        <taxon>Chryseobacterium</taxon>
    </lineage>
</organism>
<dbReference type="OrthoDB" id="1162046at2"/>
<protein>
    <submittedName>
        <fullName evidence="2">Uncharacterized protein</fullName>
    </submittedName>
</protein>
<feature type="chain" id="PRO_5016391970" evidence="1">
    <location>
        <begin position="23"/>
        <end position="122"/>
    </location>
</feature>
<keyword evidence="3" id="KW-1185">Reference proteome</keyword>
<keyword evidence="1" id="KW-0732">Signal</keyword>
<name>A0A316XEY8_9FLAO</name>
<proteinExistence type="predicted"/>
<dbReference type="AlphaFoldDB" id="A0A316XEY8"/>
<evidence type="ECO:0000313" key="2">
    <source>
        <dbReference type="EMBL" id="PWN72134.1"/>
    </source>
</evidence>
<dbReference type="Proteomes" id="UP000236594">
    <property type="component" value="Unassembled WGS sequence"/>
</dbReference>
<gene>
    <name evidence="2" type="ORF">C1631_005905</name>
</gene>
<dbReference type="RefSeq" id="WP_103248149.1">
    <property type="nucleotide sequence ID" value="NZ_PPED02000001.1"/>
</dbReference>
<feature type="signal peptide" evidence="1">
    <location>
        <begin position="1"/>
        <end position="22"/>
    </location>
</feature>
<dbReference type="EMBL" id="PPED02000001">
    <property type="protein sequence ID" value="PWN72134.1"/>
    <property type="molecule type" value="Genomic_DNA"/>
</dbReference>
<sequence length="122" mass="13644">MKKIISLLALLLSVLLFSQQLTGVGFQKGENEAWAINVDLSTKQNAVVSYPVLGCAGKWTLIKDEGKKILFKEVIEEGADKCIPTNFVTLVKDEISPSAYRFYIFEKKEDKTPYAIGVLEEQ</sequence>
<evidence type="ECO:0000256" key="1">
    <source>
        <dbReference type="SAM" id="SignalP"/>
    </source>
</evidence>
<evidence type="ECO:0000313" key="3">
    <source>
        <dbReference type="Proteomes" id="UP000236594"/>
    </source>
</evidence>